<dbReference type="FunFam" id="3.40.50.300:FF:000006">
    <property type="entry name" value="DNA-binding transcriptional regulator NtrC"/>
    <property type="match status" value="1"/>
</dbReference>
<keyword evidence="7" id="KW-0067">ATP-binding</keyword>
<proteinExistence type="predicted"/>
<evidence type="ECO:0000256" key="2">
    <source>
        <dbReference type="ARBA" id="ARBA00019059"/>
    </source>
</evidence>
<dbReference type="PROSITE" id="PS50045">
    <property type="entry name" value="SIGMA54_INTERACT_4"/>
    <property type="match status" value="1"/>
</dbReference>
<dbReference type="SUPFAM" id="SSF52172">
    <property type="entry name" value="CheY-like"/>
    <property type="match status" value="1"/>
</dbReference>
<keyword evidence="8" id="KW-0902">Two-component regulatory system</keyword>
<dbReference type="InterPro" id="IPR003593">
    <property type="entry name" value="AAA+_ATPase"/>
</dbReference>
<dbReference type="OrthoDB" id="9803970at2"/>
<dbReference type="Gene3D" id="1.10.8.60">
    <property type="match status" value="1"/>
</dbReference>
<keyword evidence="5 16" id="KW-0597">Phosphoprotein</keyword>
<evidence type="ECO:0000256" key="3">
    <source>
        <dbReference type="ARBA" id="ARBA00022490"/>
    </source>
</evidence>
<keyword evidence="10" id="KW-0238">DNA-binding</keyword>
<dbReference type="SUPFAM" id="SSF52540">
    <property type="entry name" value="P-loop containing nucleoside triphosphate hydrolases"/>
    <property type="match status" value="1"/>
</dbReference>
<keyword evidence="3" id="KW-0963">Cytoplasm</keyword>
<evidence type="ECO:0000256" key="11">
    <source>
        <dbReference type="ARBA" id="ARBA00023159"/>
    </source>
</evidence>
<dbReference type="SMART" id="SM00382">
    <property type="entry name" value="AAA"/>
    <property type="match status" value="1"/>
</dbReference>
<evidence type="ECO:0000313" key="20">
    <source>
        <dbReference type="Proteomes" id="UP000317238"/>
    </source>
</evidence>
<dbReference type="SUPFAM" id="SSF46689">
    <property type="entry name" value="Homeodomain-like"/>
    <property type="match status" value="1"/>
</dbReference>
<protein>
    <recommendedName>
        <fullName evidence="2">DNA-binding transcriptional regulator NtrC</fullName>
    </recommendedName>
    <alternativeName>
        <fullName evidence="14">Nitrogen regulation protein NR(I)</fullName>
    </alternativeName>
    <alternativeName>
        <fullName evidence="15">Nitrogen regulator I</fullName>
    </alternativeName>
</protein>
<keyword evidence="12" id="KW-0804">Transcription</keyword>
<evidence type="ECO:0000256" key="1">
    <source>
        <dbReference type="ARBA" id="ARBA00004496"/>
    </source>
</evidence>
<feature type="domain" description="Sigma-54 factor interaction" evidence="17">
    <location>
        <begin position="140"/>
        <end position="369"/>
    </location>
</feature>
<dbReference type="InterPro" id="IPR011006">
    <property type="entry name" value="CheY-like_superfamily"/>
</dbReference>
<keyword evidence="9" id="KW-0805">Transcription regulation</keyword>
<dbReference type="InterPro" id="IPR009057">
    <property type="entry name" value="Homeodomain-like_sf"/>
</dbReference>
<dbReference type="InterPro" id="IPR002078">
    <property type="entry name" value="Sigma_54_int"/>
</dbReference>
<evidence type="ECO:0000259" key="17">
    <source>
        <dbReference type="PROSITE" id="PS50045"/>
    </source>
</evidence>
<evidence type="ECO:0000256" key="5">
    <source>
        <dbReference type="ARBA" id="ARBA00022553"/>
    </source>
</evidence>
<evidence type="ECO:0000256" key="4">
    <source>
        <dbReference type="ARBA" id="ARBA00022491"/>
    </source>
</evidence>
<dbReference type="InterPro" id="IPR027417">
    <property type="entry name" value="P-loop_NTPase"/>
</dbReference>
<dbReference type="CDD" id="cd00009">
    <property type="entry name" value="AAA"/>
    <property type="match status" value="1"/>
</dbReference>
<dbReference type="PRINTS" id="PR01590">
    <property type="entry name" value="HTHFIS"/>
</dbReference>
<reference evidence="19 20" key="1">
    <citation type="submission" date="2019-02" db="EMBL/GenBank/DDBJ databases">
        <title>Deep-cultivation of Planctomycetes and their phenomic and genomic characterization uncovers novel biology.</title>
        <authorList>
            <person name="Wiegand S."/>
            <person name="Jogler M."/>
            <person name="Boedeker C."/>
            <person name="Pinto D."/>
            <person name="Vollmers J."/>
            <person name="Rivas-Marin E."/>
            <person name="Kohn T."/>
            <person name="Peeters S.H."/>
            <person name="Heuer A."/>
            <person name="Rast P."/>
            <person name="Oberbeckmann S."/>
            <person name="Bunk B."/>
            <person name="Jeske O."/>
            <person name="Meyerdierks A."/>
            <person name="Storesund J.E."/>
            <person name="Kallscheuer N."/>
            <person name="Luecker S."/>
            <person name="Lage O.M."/>
            <person name="Pohl T."/>
            <person name="Merkel B.J."/>
            <person name="Hornburger P."/>
            <person name="Mueller R.-W."/>
            <person name="Bruemmer F."/>
            <person name="Labrenz M."/>
            <person name="Spormann A.M."/>
            <person name="Op Den Camp H."/>
            <person name="Overmann J."/>
            <person name="Amann R."/>
            <person name="Jetten M.S.M."/>
            <person name="Mascher T."/>
            <person name="Medema M.H."/>
            <person name="Devos D.P."/>
            <person name="Kaster A.-K."/>
            <person name="Ovreas L."/>
            <person name="Rohde M."/>
            <person name="Galperin M.Y."/>
            <person name="Jogler C."/>
        </authorList>
    </citation>
    <scope>NUCLEOTIDE SEQUENCE [LARGE SCALE GENOMIC DNA]</scope>
    <source>
        <strain evidence="19 20">Pan14r</strain>
    </source>
</reference>
<evidence type="ECO:0000256" key="15">
    <source>
        <dbReference type="ARBA" id="ARBA00031910"/>
    </source>
</evidence>
<dbReference type="PANTHER" id="PTHR32071:SF95">
    <property type="entry name" value="DNA-BINDING TRANSCRIPTIONAL REGULATOR NTRC"/>
    <property type="match status" value="1"/>
</dbReference>
<dbReference type="Pfam" id="PF00158">
    <property type="entry name" value="Sigma54_activat"/>
    <property type="match status" value="1"/>
</dbReference>
<dbReference type="InterPro" id="IPR002197">
    <property type="entry name" value="HTH_Fis"/>
</dbReference>
<comment type="subcellular location">
    <subcellularLocation>
        <location evidence="1">Cytoplasm</location>
    </subcellularLocation>
</comment>
<dbReference type="EMBL" id="SJPL01000001">
    <property type="protein sequence ID" value="TWT71462.1"/>
    <property type="molecule type" value="Genomic_DNA"/>
</dbReference>
<evidence type="ECO:0000256" key="8">
    <source>
        <dbReference type="ARBA" id="ARBA00023012"/>
    </source>
</evidence>
<evidence type="ECO:0000256" key="6">
    <source>
        <dbReference type="ARBA" id="ARBA00022741"/>
    </source>
</evidence>
<dbReference type="PROSITE" id="PS00675">
    <property type="entry name" value="SIGMA54_INTERACT_1"/>
    <property type="match status" value="1"/>
</dbReference>
<evidence type="ECO:0000259" key="18">
    <source>
        <dbReference type="PROSITE" id="PS50110"/>
    </source>
</evidence>
<dbReference type="PROSITE" id="PS50110">
    <property type="entry name" value="RESPONSE_REGULATORY"/>
    <property type="match status" value="1"/>
</dbReference>
<dbReference type="Pfam" id="PF25601">
    <property type="entry name" value="AAA_lid_14"/>
    <property type="match status" value="1"/>
</dbReference>
<dbReference type="AlphaFoldDB" id="A0A5C5YDT3"/>
<keyword evidence="20" id="KW-1185">Reference proteome</keyword>
<dbReference type="PANTHER" id="PTHR32071">
    <property type="entry name" value="TRANSCRIPTIONAL REGULATORY PROTEIN"/>
    <property type="match status" value="1"/>
</dbReference>
<dbReference type="GO" id="GO:0006355">
    <property type="term" value="P:regulation of DNA-templated transcription"/>
    <property type="evidence" value="ECO:0007669"/>
    <property type="project" value="InterPro"/>
</dbReference>
<sequence>MQSLLVIDDEAPILKAFERAFSSDTTTVLTAKNAADGEAVFIDAKPDVVVIDLSLPDTSGLECFKRLREIDPRVPVIFITGHGTVESAIEATKLGAYDYLFKPLELDEMRTLLDKAFNLSRMVRVQPVLADEEDTVADAIVGRCHAMKEVYKAIGRVASQNLTVLLQGESGTGKEVVAQAIYHHSARSTGPFQAINCAAIPDALLESEIFGHEKGAFTDAHRQRIGKLEQADKGTLFLDEVGDMSPMTQAKVLRVLQDQTFERVGGNTPIKVDARIIAATNHDLKQLVSEGLFRSDLYFRLSVVTIQLPPLREREDDLRVLSEYFLRKYSNEFGKDIRSLAPETLEMLQQYHWPGNVRELESVMKQSLLTARGSILLPEFLPSLAAHPNASSAKNDSEYLTESFIADRLESGTDNLHAEAIAKAETQLFRQVLTHTSGNQLKAATLLGISRVTLRSKLKSLGIEASDFSS</sequence>
<dbReference type="Proteomes" id="UP000317238">
    <property type="component" value="Unassembled WGS sequence"/>
</dbReference>
<dbReference type="SMART" id="SM00448">
    <property type="entry name" value="REC"/>
    <property type="match status" value="1"/>
</dbReference>
<comment type="caution">
    <text evidence="19">The sequence shown here is derived from an EMBL/GenBank/DDBJ whole genome shotgun (WGS) entry which is preliminary data.</text>
</comment>
<organism evidence="19 20">
    <name type="scientific">Crateriforma conspicua</name>
    <dbReference type="NCBI Taxonomy" id="2527996"/>
    <lineage>
        <taxon>Bacteria</taxon>
        <taxon>Pseudomonadati</taxon>
        <taxon>Planctomycetota</taxon>
        <taxon>Planctomycetia</taxon>
        <taxon>Planctomycetales</taxon>
        <taxon>Planctomycetaceae</taxon>
        <taxon>Crateriforma</taxon>
    </lineage>
</organism>
<keyword evidence="6" id="KW-0547">Nucleotide-binding</keyword>
<evidence type="ECO:0000256" key="16">
    <source>
        <dbReference type="PROSITE-ProRule" id="PRU00169"/>
    </source>
</evidence>
<dbReference type="Gene3D" id="3.40.50.300">
    <property type="entry name" value="P-loop containing nucleotide triphosphate hydrolases"/>
    <property type="match status" value="1"/>
</dbReference>
<dbReference type="PROSITE" id="PS00676">
    <property type="entry name" value="SIGMA54_INTERACT_2"/>
    <property type="match status" value="1"/>
</dbReference>
<dbReference type="GO" id="GO:0043565">
    <property type="term" value="F:sequence-specific DNA binding"/>
    <property type="evidence" value="ECO:0007669"/>
    <property type="project" value="InterPro"/>
</dbReference>
<evidence type="ECO:0000313" key="19">
    <source>
        <dbReference type="EMBL" id="TWT71462.1"/>
    </source>
</evidence>
<dbReference type="Pfam" id="PF02954">
    <property type="entry name" value="HTH_8"/>
    <property type="match status" value="1"/>
</dbReference>
<dbReference type="InterPro" id="IPR025662">
    <property type="entry name" value="Sigma_54_int_dom_ATP-bd_1"/>
</dbReference>
<evidence type="ECO:0000256" key="12">
    <source>
        <dbReference type="ARBA" id="ARBA00023163"/>
    </source>
</evidence>
<dbReference type="Gene3D" id="3.40.50.2300">
    <property type="match status" value="1"/>
</dbReference>
<dbReference type="InterPro" id="IPR058031">
    <property type="entry name" value="AAA_lid_NorR"/>
</dbReference>
<evidence type="ECO:0000256" key="10">
    <source>
        <dbReference type="ARBA" id="ARBA00023125"/>
    </source>
</evidence>
<dbReference type="GO" id="GO:0005524">
    <property type="term" value="F:ATP binding"/>
    <property type="evidence" value="ECO:0007669"/>
    <property type="project" value="UniProtKB-KW"/>
</dbReference>
<feature type="domain" description="Response regulatory" evidence="18">
    <location>
        <begin position="3"/>
        <end position="117"/>
    </location>
</feature>
<dbReference type="Pfam" id="PF00072">
    <property type="entry name" value="Response_reg"/>
    <property type="match status" value="1"/>
</dbReference>
<dbReference type="InterPro" id="IPR001789">
    <property type="entry name" value="Sig_transdc_resp-reg_receiver"/>
</dbReference>
<dbReference type="GO" id="GO:0000160">
    <property type="term" value="P:phosphorelay signal transduction system"/>
    <property type="evidence" value="ECO:0007669"/>
    <property type="project" value="UniProtKB-KW"/>
</dbReference>
<evidence type="ECO:0000256" key="13">
    <source>
        <dbReference type="ARBA" id="ARBA00023231"/>
    </source>
</evidence>
<dbReference type="InterPro" id="IPR025943">
    <property type="entry name" value="Sigma_54_int_dom_ATP-bd_2"/>
</dbReference>
<evidence type="ECO:0000256" key="7">
    <source>
        <dbReference type="ARBA" id="ARBA00022840"/>
    </source>
</evidence>
<dbReference type="Gene3D" id="1.10.10.60">
    <property type="entry name" value="Homeodomain-like"/>
    <property type="match status" value="1"/>
</dbReference>
<name>A0A5C5YDT3_9PLAN</name>
<feature type="modified residue" description="4-aspartylphosphate" evidence="16">
    <location>
        <position position="52"/>
    </location>
</feature>
<gene>
    <name evidence="19" type="primary">ntrC_2</name>
    <name evidence="19" type="ORF">Pan14r_37720</name>
</gene>
<dbReference type="GO" id="GO:0005737">
    <property type="term" value="C:cytoplasm"/>
    <property type="evidence" value="ECO:0007669"/>
    <property type="project" value="UniProtKB-SubCell"/>
</dbReference>
<keyword evidence="11" id="KW-0010">Activator</keyword>
<keyword evidence="4" id="KW-0678">Repressor</keyword>
<accession>A0A5C5YDT3</accession>
<keyword evidence="13" id="KW-0535">Nitrogen fixation</keyword>
<evidence type="ECO:0000256" key="14">
    <source>
        <dbReference type="ARBA" id="ARBA00029881"/>
    </source>
</evidence>
<evidence type="ECO:0000256" key="9">
    <source>
        <dbReference type="ARBA" id="ARBA00023015"/>
    </source>
</evidence>